<evidence type="ECO:0000313" key="2">
    <source>
        <dbReference type="EMBL" id="GAA0159193.1"/>
    </source>
</evidence>
<dbReference type="Proteomes" id="UP001454036">
    <property type="component" value="Unassembled WGS sequence"/>
</dbReference>
<sequence>MDFLTGFPLIMQQTKTLVRKNFILTMRNKRIALIQITIPFIFMGMLYGMRKSSTFLSNLPGLGNAVRDPKRITDFAIPPCEDKLLIRNPCYDFAWSGSGNPRIEGIVKRIMEANPGRPIPPDKVKSFRTKEELNEWLVKNPLTTPGALHFRQTKKLKLSYGVVTNTSSYLKIGQIVEDYAFMHQLPLQLAATREIARSLLKGNKLILFL</sequence>
<reference evidence="2 3" key="1">
    <citation type="submission" date="2024-01" db="EMBL/GenBank/DDBJ databases">
        <title>The complete chloroplast genome sequence of Lithospermum erythrorhizon: insights into the phylogenetic relationship among Boraginaceae species and the maternal lineages of purple gromwells.</title>
        <authorList>
            <person name="Okada T."/>
            <person name="Watanabe K."/>
        </authorList>
    </citation>
    <scope>NUCLEOTIDE SEQUENCE [LARGE SCALE GENOMIC DNA]</scope>
</reference>
<organism evidence="2 3">
    <name type="scientific">Lithospermum erythrorhizon</name>
    <name type="common">Purple gromwell</name>
    <name type="synonym">Lithospermum officinale var. erythrorhizon</name>
    <dbReference type="NCBI Taxonomy" id="34254"/>
    <lineage>
        <taxon>Eukaryota</taxon>
        <taxon>Viridiplantae</taxon>
        <taxon>Streptophyta</taxon>
        <taxon>Embryophyta</taxon>
        <taxon>Tracheophyta</taxon>
        <taxon>Spermatophyta</taxon>
        <taxon>Magnoliopsida</taxon>
        <taxon>eudicotyledons</taxon>
        <taxon>Gunneridae</taxon>
        <taxon>Pentapetalae</taxon>
        <taxon>asterids</taxon>
        <taxon>lamiids</taxon>
        <taxon>Boraginales</taxon>
        <taxon>Boraginaceae</taxon>
        <taxon>Boraginoideae</taxon>
        <taxon>Lithospermeae</taxon>
        <taxon>Lithospermum</taxon>
    </lineage>
</organism>
<comment type="caution">
    <text evidence="2">The sequence shown here is derived from an EMBL/GenBank/DDBJ whole genome shotgun (WGS) entry which is preliminary data.</text>
</comment>
<keyword evidence="3" id="KW-1185">Reference proteome</keyword>
<evidence type="ECO:0000256" key="1">
    <source>
        <dbReference type="SAM" id="Phobius"/>
    </source>
</evidence>
<protein>
    <submittedName>
        <fullName evidence="2">ATP-binding cassette</fullName>
    </submittedName>
</protein>
<dbReference type="EMBL" id="BAABME010003543">
    <property type="protein sequence ID" value="GAA0159193.1"/>
    <property type="molecule type" value="Genomic_DNA"/>
</dbReference>
<name>A0AAV3Q7J2_LITER</name>
<accession>A0AAV3Q7J2</accession>
<gene>
    <name evidence="2" type="ORF">LIER_16028</name>
</gene>
<keyword evidence="1" id="KW-0812">Transmembrane</keyword>
<feature type="transmembrane region" description="Helical" evidence="1">
    <location>
        <begin position="31"/>
        <end position="49"/>
    </location>
</feature>
<proteinExistence type="predicted"/>
<dbReference type="AlphaFoldDB" id="A0AAV3Q7J2"/>
<evidence type="ECO:0000313" key="3">
    <source>
        <dbReference type="Proteomes" id="UP001454036"/>
    </source>
</evidence>
<keyword evidence="1" id="KW-1133">Transmembrane helix</keyword>
<keyword evidence="2" id="KW-0067">ATP-binding</keyword>
<keyword evidence="1" id="KW-0472">Membrane</keyword>
<keyword evidence="2" id="KW-0547">Nucleotide-binding</keyword>
<dbReference type="GO" id="GO:0005524">
    <property type="term" value="F:ATP binding"/>
    <property type="evidence" value="ECO:0007669"/>
    <property type="project" value="UniProtKB-KW"/>
</dbReference>